<gene>
    <name evidence="1" type="ORF">DLM86_04030</name>
</gene>
<protein>
    <submittedName>
        <fullName evidence="1">Uncharacterized protein</fullName>
    </submittedName>
</protein>
<accession>A0A2V5L0Q4</accession>
<evidence type="ECO:0000313" key="1">
    <source>
        <dbReference type="EMBL" id="PYI56166.1"/>
    </source>
</evidence>
<proteinExistence type="predicted"/>
<evidence type="ECO:0000313" key="2">
    <source>
        <dbReference type="Proteomes" id="UP000247476"/>
    </source>
</evidence>
<dbReference type="AlphaFoldDB" id="A0A2V5L0Q4"/>
<keyword evidence="2" id="KW-1185">Reference proteome</keyword>
<sequence length="69" mass="8021">MKRKRWESFDVSSRTTKTIAISRSFLHEAGRYASLLAFAGRLRRLPAKKRDAENDQYDGIDICELFVVE</sequence>
<comment type="caution">
    <text evidence="1">The sequence shown here is derived from an EMBL/GenBank/DDBJ whole genome shotgun (WGS) entry which is preliminary data.</text>
</comment>
<name>A0A2V5L0Q4_9BACL</name>
<dbReference type="EMBL" id="QJVJ01000002">
    <property type="protein sequence ID" value="PYI56166.1"/>
    <property type="molecule type" value="Genomic_DNA"/>
</dbReference>
<reference evidence="1 2" key="1">
    <citation type="submission" date="2018-05" db="EMBL/GenBank/DDBJ databases">
        <title>Paenibacillus flagellatus sp. nov., isolated from selenium mineral soil.</title>
        <authorList>
            <person name="Dai X."/>
        </authorList>
    </citation>
    <scope>NUCLEOTIDE SEQUENCE [LARGE SCALE GENOMIC DNA]</scope>
    <source>
        <strain evidence="1 2">DXL2</strain>
    </source>
</reference>
<organism evidence="1 2">
    <name type="scientific">Paenibacillus flagellatus</name>
    <dbReference type="NCBI Taxonomy" id="2211139"/>
    <lineage>
        <taxon>Bacteria</taxon>
        <taxon>Bacillati</taxon>
        <taxon>Bacillota</taxon>
        <taxon>Bacilli</taxon>
        <taxon>Bacillales</taxon>
        <taxon>Paenibacillaceae</taxon>
        <taxon>Paenibacillus</taxon>
    </lineage>
</organism>
<dbReference type="Proteomes" id="UP000247476">
    <property type="component" value="Unassembled WGS sequence"/>
</dbReference>